<evidence type="ECO:0000256" key="6">
    <source>
        <dbReference type="ARBA" id="ARBA00022853"/>
    </source>
</evidence>
<evidence type="ECO:0000313" key="13">
    <source>
        <dbReference type="Proteomes" id="UP000278143"/>
    </source>
</evidence>
<evidence type="ECO:0000256" key="4">
    <source>
        <dbReference type="ARBA" id="ARBA00022771"/>
    </source>
</evidence>
<feature type="binding site" evidence="9">
    <location>
        <position position="28"/>
    </location>
    <ligand>
        <name>Zn(2+)</name>
        <dbReference type="ChEBI" id="CHEBI:29105"/>
        <label>2</label>
    </ligand>
</feature>
<dbReference type="InterPro" id="IPR013083">
    <property type="entry name" value="Znf_RING/FYVE/PHD"/>
</dbReference>
<keyword evidence="3 9" id="KW-0479">Metal-binding</keyword>
<feature type="site" description="Histone H3K4me3 binding" evidence="8">
    <location>
        <position position="32"/>
    </location>
</feature>
<dbReference type="SMART" id="SM00249">
    <property type="entry name" value="PHD"/>
    <property type="match status" value="1"/>
</dbReference>
<dbReference type="InterPro" id="IPR001965">
    <property type="entry name" value="Znf_PHD"/>
</dbReference>
<dbReference type="InterPro" id="IPR019786">
    <property type="entry name" value="Zinc_finger_PHD-type_CS"/>
</dbReference>
<evidence type="ECO:0000256" key="3">
    <source>
        <dbReference type="ARBA" id="ARBA00022723"/>
    </source>
</evidence>
<keyword evidence="13" id="KW-1185">Reference proteome</keyword>
<feature type="site" description="Histone H3K4me3 binding" evidence="8">
    <location>
        <position position="9"/>
    </location>
</feature>
<keyword evidence="7" id="KW-0539">Nucleus</keyword>
<evidence type="ECO:0000259" key="11">
    <source>
        <dbReference type="PROSITE" id="PS50016"/>
    </source>
</evidence>
<feature type="site" description="Histone H3K4me3 binding" evidence="8">
    <location>
        <position position="24"/>
    </location>
</feature>
<dbReference type="Pfam" id="PF00628">
    <property type="entry name" value="PHD"/>
    <property type="match status" value="1"/>
</dbReference>
<evidence type="ECO:0000313" key="12">
    <source>
        <dbReference type="EMBL" id="RKP23505.1"/>
    </source>
</evidence>
<evidence type="ECO:0000256" key="8">
    <source>
        <dbReference type="PIRSR" id="PIRSR628651-50"/>
    </source>
</evidence>
<feature type="binding site" evidence="9">
    <location>
        <position position="10"/>
    </location>
    <ligand>
        <name>Zn(2+)</name>
        <dbReference type="ChEBI" id="CHEBI:29105"/>
        <label>1</label>
    </ligand>
</feature>
<feature type="domain" description="PHD-type" evidence="11">
    <location>
        <begin position="7"/>
        <end position="56"/>
    </location>
</feature>
<evidence type="ECO:0000256" key="2">
    <source>
        <dbReference type="ARBA" id="ARBA00010210"/>
    </source>
</evidence>
<dbReference type="SUPFAM" id="SSF57903">
    <property type="entry name" value="FYVE/PHD zinc finger"/>
    <property type="match status" value="1"/>
</dbReference>
<dbReference type="PANTHER" id="PTHR10333">
    <property type="entry name" value="INHIBITOR OF GROWTH PROTEIN"/>
    <property type="match status" value="1"/>
</dbReference>
<dbReference type="InterPro" id="IPR028651">
    <property type="entry name" value="ING_fam"/>
</dbReference>
<keyword evidence="5 9" id="KW-0862">Zinc</keyword>
<keyword evidence="6" id="KW-0156">Chromatin regulator</keyword>
<evidence type="ECO:0000256" key="7">
    <source>
        <dbReference type="ARBA" id="ARBA00023242"/>
    </source>
</evidence>
<comment type="subcellular location">
    <subcellularLocation>
        <location evidence="1">Nucleus</location>
    </subcellularLocation>
</comment>
<feature type="binding site" evidence="9">
    <location>
        <position position="37"/>
    </location>
    <ligand>
        <name>Zn(2+)</name>
        <dbReference type="ChEBI" id="CHEBI:29105"/>
        <label>1</label>
    </ligand>
</feature>
<dbReference type="InterPro" id="IPR011011">
    <property type="entry name" value="Znf_FYVE_PHD"/>
</dbReference>
<name>A0A4P9YUN6_9FUNG</name>
<protein>
    <recommendedName>
        <fullName evidence="11">PHD-type domain-containing protein</fullName>
    </recommendedName>
</protein>
<dbReference type="Proteomes" id="UP000278143">
    <property type="component" value="Unassembled WGS sequence"/>
</dbReference>
<feature type="site" description="Histone H3K4me3 binding" evidence="8">
    <location>
        <position position="20"/>
    </location>
</feature>
<evidence type="ECO:0000256" key="10">
    <source>
        <dbReference type="PROSITE-ProRule" id="PRU00146"/>
    </source>
</evidence>
<comment type="similarity">
    <text evidence="2">Belongs to the ING family.</text>
</comment>
<evidence type="ECO:0000256" key="1">
    <source>
        <dbReference type="ARBA" id="ARBA00004123"/>
    </source>
</evidence>
<dbReference type="InterPro" id="IPR019787">
    <property type="entry name" value="Znf_PHD-finger"/>
</dbReference>
<gene>
    <name evidence="12" type="ORF">SYNPS1DRAFT_1687</name>
</gene>
<dbReference type="OrthoDB" id="5411773at2759"/>
<dbReference type="GO" id="GO:0006325">
    <property type="term" value="P:chromatin organization"/>
    <property type="evidence" value="ECO:0007669"/>
    <property type="project" value="UniProtKB-KW"/>
</dbReference>
<dbReference type="EMBL" id="KZ990923">
    <property type="protein sequence ID" value="RKP23505.1"/>
    <property type="molecule type" value="Genomic_DNA"/>
</dbReference>
<sequence>DANGEEPLYCMCRQVSYGDMVACDNDDCEFEWFHYECVGLTEPPKGAWYCVSCLTKNKRQR</sequence>
<reference evidence="13" key="1">
    <citation type="journal article" date="2018" name="Nat. Microbiol.">
        <title>Leveraging single-cell genomics to expand the fungal tree of life.</title>
        <authorList>
            <person name="Ahrendt S.R."/>
            <person name="Quandt C.A."/>
            <person name="Ciobanu D."/>
            <person name="Clum A."/>
            <person name="Salamov A."/>
            <person name="Andreopoulos B."/>
            <person name="Cheng J.F."/>
            <person name="Woyke T."/>
            <person name="Pelin A."/>
            <person name="Henrissat B."/>
            <person name="Reynolds N.K."/>
            <person name="Benny G.L."/>
            <person name="Smith M.E."/>
            <person name="James T.Y."/>
            <person name="Grigoriev I.V."/>
        </authorList>
    </citation>
    <scope>NUCLEOTIDE SEQUENCE [LARGE SCALE GENOMIC DNA]</scope>
    <source>
        <strain evidence="13">Benny S71-1</strain>
    </source>
</reference>
<keyword evidence="4 10" id="KW-0863">Zinc-finger</keyword>
<evidence type="ECO:0000256" key="9">
    <source>
        <dbReference type="PIRSR" id="PIRSR628651-51"/>
    </source>
</evidence>
<evidence type="ECO:0000256" key="5">
    <source>
        <dbReference type="ARBA" id="ARBA00022833"/>
    </source>
</evidence>
<feature type="binding site" evidence="9">
    <location>
        <position position="12"/>
    </location>
    <ligand>
        <name>Zn(2+)</name>
        <dbReference type="ChEBI" id="CHEBI:29105"/>
        <label>1</label>
    </ligand>
</feature>
<proteinExistence type="inferred from homology"/>
<dbReference type="GO" id="GO:0005634">
    <property type="term" value="C:nucleus"/>
    <property type="evidence" value="ECO:0007669"/>
    <property type="project" value="UniProtKB-SubCell"/>
</dbReference>
<organism evidence="12 13">
    <name type="scientific">Syncephalis pseudoplumigaleata</name>
    <dbReference type="NCBI Taxonomy" id="1712513"/>
    <lineage>
        <taxon>Eukaryota</taxon>
        <taxon>Fungi</taxon>
        <taxon>Fungi incertae sedis</taxon>
        <taxon>Zoopagomycota</taxon>
        <taxon>Zoopagomycotina</taxon>
        <taxon>Zoopagomycetes</taxon>
        <taxon>Zoopagales</taxon>
        <taxon>Piptocephalidaceae</taxon>
        <taxon>Syncephalis</taxon>
    </lineage>
</organism>
<dbReference type="PROSITE" id="PS01359">
    <property type="entry name" value="ZF_PHD_1"/>
    <property type="match status" value="1"/>
</dbReference>
<feature type="binding site" evidence="9">
    <location>
        <position position="53"/>
    </location>
    <ligand>
        <name>Zn(2+)</name>
        <dbReference type="ChEBI" id="CHEBI:29105"/>
        <label>2</label>
    </ligand>
</feature>
<dbReference type="GO" id="GO:0008270">
    <property type="term" value="F:zinc ion binding"/>
    <property type="evidence" value="ECO:0007669"/>
    <property type="project" value="UniProtKB-KW"/>
</dbReference>
<dbReference type="AlphaFoldDB" id="A0A4P9YUN6"/>
<feature type="binding site" evidence="9">
    <location>
        <position position="34"/>
    </location>
    <ligand>
        <name>Zn(2+)</name>
        <dbReference type="ChEBI" id="CHEBI:29105"/>
        <label>1</label>
    </ligand>
</feature>
<accession>A0A4P9YUN6</accession>
<feature type="binding site" evidence="9">
    <location>
        <position position="50"/>
    </location>
    <ligand>
        <name>Zn(2+)</name>
        <dbReference type="ChEBI" id="CHEBI:29105"/>
        <label>2</label>
    </ligand>
</feature>
<feature type="binding site" evidence="9">
    <location>
        <position position="23"/>
    </location>
    <ligand>
        <name>Zn(2+)</name>
        <dbReference type="ChEBI" id="CHEBI:29105"/>
        <label>2</label>
    </ligand>
</feature>
<feature type="non-terminal residue" evidence="12">
    <location>
        <position position="1"/>
    </location>
</feature>
<dbReference type="PROSITE" id="PS50016">
    <property type="entry name" value="ZF_PHD_2"/>
    <property type="match status" value="1"/>
</dbReference>
<dbReference type="Gene3D" id="3.30.40.10">
    <property type="entry name" value="Zinc/RING finger domain, C3HC4 (zinc finger)"/>
    <property type="match status" value="1"/>
</dbReference>
<feature type="non-terminal residue" evidence="12">
    <location>
        <position position="61"/>
    </location>
</feature>
<dbReference type="FunFam" id="3.30.40.10:FF:000016">
    <property type="entry name" value="Inhibitor of growth protein"/>
    <property type="match status" value="1"/>
</dbReference>